<evidence type="ECO:0000313" key="2">
    <source>
        <dbReference type="EMBL" id="CAK6970868.1"/>
    </source>
</evidence>
<feature type="coiled-coil region" evidence="1">
    <location>
        <begin position="32"/>
        <end position="64"/>
    </location>
</feature>
<gene>
    <name evidence="2" type="ORF">FSCOSCO3_A035542</name>
</gene>
<evidence type="ECO:0000256" key="1">
    <source>
        <dbReference type="SAM" id="Coils"/>
    </source>
</evidence>
<dbReference type="Proteomes" id="UP001314229">
    <property type="component" value="Unassembled WGS sequence"/>
</dbReference>
<sequence length="65" mass="7964">MKSGYAYMLKQLYVFNLFQVGADSVRRLYKRKLELDIEYKKLQIKIAKLELEKLEHDKKERDKRN</sequence>
<reference evidence="2 3" key="1">
    <citation type="submission" date="2024-01" db="EMBL/GenBank/DDBJ databases">
        <authorList>
            <person name="Alioto T."/>
            <person name="Alioto T."/>
            <person name="Gomez Garrido J."/>
        </authorList>
    </citation>
    <scope>NUCLEOTIDE SEQUENCE [LARGE SCALE GENOMIC DNA]</scope>
</reference>
<protein>
    <submittedName>
        <fullName evidence="2">Uncharacterized protein</fullName>
    </submittedName>
</protein>
<keyword evidence="3" id="KW-1185">Reference proteome</keyword>
<comment type="caution">
    <text evidence="2">The sequence shown here is derived from an EMBL/GenBank/DDBJ whole genome shotgun (WGS) entry which is preliminary data.</text>
</comment>
<evidence type="ECO:0000313" key="3">
    <source>
        <dbReference type="Proteomes" id="UP001314229"/>
    </source>
</evidence>
<keyword evidence="1" id="KW-0175">Coiled coil</keyword>
<proteinExistence type="predicted"/>
<accession>A0AAV1PGK3</accession>
<dbReference type="EMBL" id="CAWUFR010000167">
    <property type="protein sequence ID" value="CAK6970868.1"/>
    <property type="molecule type" value="Genomic_DNA"/>
</dbReference>
<name>A0AAV1PGK3_SCOSC</name>
<dbReference type="AlphaFoldDB" id="A0AAV1PGK3"/>
<organism evidence="2 3">
    <name type="scientific">Scomber scombrus</name>
    <name type="common">Atlantic mackerel</name>
    <name type="synonym">Scomber vernalis</name>
    <dbReference type="NCBI Taxonomy" id="13677"/>
    <lineage>
        <taxon>Eukaryota</taxon>
        <taxon>Metazoa</taxon>
        <taxon>Chordata</taxon>
        <taxon>Craniata</taxon>
        <taxon>Vertebrata</taxon>
        <taxon>Euteleostomi</taxon>
        <taxon>Actinopterygii</taxon>
        <taxon>Neopterygii</taxon>
        <taxon>Teleostei</taxon>
        <taxon>Neoteleostei</taxon>
        <taxon>Acanthomorphata</taxon>
        <taxon>Pelagiaria</taxon>
        <taxon>Scombriformes</taxon>
        <taxon>Scombridae</taxon>
        <taxon>Scomber</taxon>
    </lineage>
</organism>